<dbReference type="InterPro" id="IPR013083">
    <property type="entry name" value="Znf_RING/FYVE/PHD"/>
</dbReference>
<dbReference type="Gene3D" id="3.30.40.10">
    <property type="entry name" value="Zinc/RING finger domain, C3HC4 (zinc finger)"/>
    <property type="match status" value="1"/>
</dbReference>
<dbReference type="InterPro" id="IPR017455">
    <property type="entry name" value="Znf_FYVE-rel"/>
</dbReference>
<name>A0AAE0UBK0_SORBR</name>
<dbReference type="EMBL" id="JAUTDP010000007">
    <property type="protein sequence ID" value="KAK3398123.1"/>
    <property type="molecule type" value="Genomic_DNA"/>
</dbReference>
<keyword evidence="1" id="KW-0479">Metal-binding</keyword>
<reference evidence="7" key="1">
    <citation type="journal article" date="2023" name="Mol. Phylogenet. Evol.">
        <title>Genome-scale phylogeny and comparative genomics of the fungal order Sordariales.</title>
        <authorList>
            <person name="Hensen N."/>
            <person name="Bonometti L."/>
            <person name="Westerberg I."/>
            <person name="Brannstrom I.O."/>
            <person name="Guillou S."/>
            <person name="Cros-Aarteil S."/>
            <person name="Calhoun S."/>
            <person name="Haridas S."/>
            <person name="Kuo A."/>
            <person name="Mondo S."/>
            <person name="Pangilinan J."/>
            <person name="Riley R."/>
            <person name="LaButti K."/>
            <person name="Andreopoulos B."/>
            <person name="Lipzen A."/>
            <person name="Chen C."/>
            <person name="Yan M."/>
            <person name="Daum C."/>
            <person name="Ng V."/>
            <person name="Clum A."/>
            <person name="Steindorff A."/>
            <person name="Ohm R.A."/>
            <person name="Martin F."/>
            <person name="Silar P."/>
            <person name="Natvig D.O."/>
            <person name="Lalanne C."/>
            <person name="Gautier V."/>
            <person name="Ament-Velasquez S.L."/>
            <person name="Kruys A."/>
            <person name="Hutchinson M.I."/>
            <person name="Powell A.J."/>
            <person name="Barry K."/>
            <person name="Miller A.N."/>
            <person name="Grigoriev I.V."/>
            <person name="Debuchy R."/>
            <person name="Gladieux P."/>
            <person name="Hiltunen Thoren M."/>
            <person name="Johannesson H."/>
        </authorList>
    </citation>
    <scope>NUCLEOTIDE SEQUENCE</scope>
    <source>
        <strain evidence="7">FGSC 1904</strain>
    </source>
</reference>
<feature type="region of interest" description="Disordered" evidence="5">
    <location>
        <begin position="360"/>
        <end position="402"/>
    </location>
</feature>
<comment type="caution">
    <text evidence="7">The sequence shown here is derived from an EMBL/GenBank/DDBJ whole genome shotgun (WGS) entry which is preliminary data.</text>
</comment>
<feature type="region of interest" description="Disordered" evidence="5">
    <location>
        <begin position="324"/>
        <end position="345"/>
    </location>
</feature>
<dbReference type="GO" id="GO:0008270">
    <property type="term" value="F:zinc ion binding"/>
    <property type="evidence" value="ECO:0007669"/>
    <property type="project" value="UniProtKB-KW"/>
</dbReference>
<feature type="region of interest" description="Disordered" evidence="5">
    <location>
        <begin position="205"/>
        <end position="255"/>
    </location>
</feature>
<accession>A0AAE0UBK0</accession>
<evidence type="ECO:0000256" key="2">
    <source>
        <dbReference type="ARBA" id="ARBA00022771"/>
    </source>
</evidence>
<organism evidence="7 8">
    <name type="scientific">Sordaria brevicollis</name>
    <dbReference type="NCBI Taxonomy" id="83679"/>
    <lineage>
        <taxon>Eukaryota</taxon>
        <taxon>Fungi</taxon>
        <taxon>Dikarya</taxon>
        <taxon>Ascomycota</taxon>
        <taxon>Pezizomycotina</taxon>
        <taxon>Sordariomycetes</taxon>
        <taxon>Sordariomycetidae</taxon>
        <taxon>Sordariales</taxon>
        <taxon>Sordariaceae</taxon>
        <taxon>Sordaria</taxon>
    </lineage>
</organism>
<dbReference type="AlphaFoldDB" id="A0AAE0UBK0"/>
<evidence type="ECO:0000256" key="5">
    <source>
        <dbReference type="SAM" id="MobiDB-lite"/>
    </source>
</evidence>
<dbReference type="Pfam" id="PF01363">
    <property type="entry name" value="FYVE"/>
    <property type="match status" value="1"/>
</dbReference>
<feature type="region of interest" description="Disordered" evidence="5">
    <location>
        <begin position="66"/>
        <end position="180"/>
    </location>
</feature>
<dbReference type="Proteomes" id="UP001281003">
    <property type="component" value="Unassembled WGS sequence"/>
</dbReference>
<evidence type="ECO:0000259" key="6">
    <source>
        <dbReference type="PROSITE" id="PS50178"/>
    </source>
</evidence>
<evidence type="ECO:0000256" key="4">
    <source>
        <dbReference type="PROSITE-ProRule" id="PRU00091"/>
    </source>
</evidence>
<dbReference type="CDD" id="cd15737">
    <property type="entry name" value="FYVE2_Vac1p_like"/>
    <property type="match status" value="1"/>
</dbReference>
<sequence length="518" mass="56777">MATRDDLGSSRDRAINISSDSESDSPYGRSRHPTVNTPPPICQWRNSTFHDQECSRYFDCPTHTIERVMSDGESEDDEEGRAPLHQPDEYDEEERSQPGDVSPLSESEDEGGVAIRSPDASRGVSPLPPSSERGGHEASPLAGTENDPMREEQHGADVSPANAGNIHSAPNMGSAQNPIIVNDSPVHTREQPQLGYFAQRITNTEEYGSGTPTTPSPGPSRGGVPSRLREVFENPPTPTTDLSPRLVRGLSQQPPPAQRRVLEEIVLPRWQPDAEVTYCPICHTQFSIFVRKHHCRKCGRVVCNSCSPHRITIPYQYIVQPPGTPRAAPRYPGSSFLGGESRSPDFSALGGGERVRLCNPCVPDPNTAPPQQTQAQGSSHSRSHSNVAGGSGGGSGSEAASPGYSNRWSSYFGPSTPSDGQSRHRSVTLVREVVYDFLAFLLYFFDLHPTPNIYRPIATHRHDGAIQIQHLLRLHRPDGKPHHVRHSTGILPVRLLSPFSPISWANITATIPVPPRYW</sequence>
<gene>
    <name evidence="7" type="ORF">B0T20DRAFT_241894</name>
</gene>
<dbReference type="PANTHER" id="PTHR23164">
    <property type="entry name" value="EARLY ENDOSOME ANTIGEN 1"/>
    <property type="match status" value="1"/>
</dbReference>
<reference evidence="7" key="2">
    <citation type="submission" date="2023-07" db="EMBL/GenBank/DDBJ databases">
        <authorList>
            <consortium name="Lawrence Berkeley National Laboratory"/>
            <person name="Haridas S."/>
            <person name="Hensen N."/>
            <person name="Bonometti L."/>
            <person name="Westerberg I."/>
            <person name="Brannstrom I.O."/>
            <person name="Guillou S."/>
            <person name="Cros-Aarteil S."/>
            <person name="Calhoun S."/>
            <person name="Kuo A."/>
            <person name="Mondo S."/>
            <person name="Pangilinan J."/>
            <person name="Riley R."/>
            <person name="LaButti K."/>
            <person name="Andreopoulos B."/>
            <person name="Lipzen A."/>
            <person name="Chen C."/>
            <person name="Yanf M."/>
            <person name="Daum C."/>
            <person name="Ng V."/>
            <person name="Clum A."/>
            <person name="Steindorff A."/>
            <person name="Ohm R."/>
            <person name="Martin F."/>
            <person name="Silar P."/>
            <person name="Natvig D."/>
            <person name="Lalanne C."/>
            <person name="Gautier V."/>
            <person name="Ament-velasquez S.L."/>
            <person name="Kruys A."/>
            <person name="Hutchinson M.I."/>
            <person name="Powell A.J."/>
            <person name="Barry K."/>
            <person name="Miller A.N."/>
            <person name="Grigoriev I.V."/>
            <person name="Debuchy R."/>
            <person name="Gladieux P."/>
            <person name="Thoren M.H."/>
            <person name="Johannesson H."/>
        </authorList>
    </citation>
    <scope>NUCLEOTIDE SEQUENCE</scope>
    <source>
        <strain evidence="7">FGSC 1904</strain>
    </source>
</reference>
<feature type="compositionally biased region" description="Basic and acidic residues" evidence="5">
    <location>
        <begin position="1"/>
        <end position="14"/>
    </location>
</feature>
<protein>
    <submittedName>
        <fullName evidence="7">FYVE zinc finger-domain-containing protein</fullName>
    </submittedName>
</protein>
<evidence type="ECO:0000256" key="3">
    <source>
        <dbReference type="ARBA" id="ARBA00022833"/>
    </source>
</evidence>
<evidence type="ECO:0000313" key="7">
    <source>
        <dbReference type="EMBL" id="KAK3398123.1"/>
    </source>
</evidence>
<dbReference type="PANTHER" id="PTHR23164:SF29">
    <property type="entry name" value="E3 UBIQUITIN-PROTEIN LIGASE PIB1"/>
    <property type="match status" value="1"/>
</dbReference>
<dbReference type="SUPFAM" id="SSF57903">
    <property type="entry name" value="FYVE/PHD zinc finger"/>
    <property type="match status" value="1"/>
</dbReference>
<feature type="region of interest" description="Disordered" evidence="5">
    <location>
        <begin position="1"/>
        <end position="46"/>
    </location>
</feature>
<dbReference type="InterPro" id="IPR000306">
    <property type="entry name" value="Znf_FYVE"/>
</dbReference>
<dbReference type="SMART" id="SM00064">
    <property type="entry name" value="FYVE"/>
    <property type="match status" value="1"/>
</dbReference>
<evidence type="ECO:0000256" key="1">
    <source>
        <dbReference type="ARBA" id="ARBA00022723"/>
    </source>
</evidence>
<dbReference type="InterPro" id="IPR011011">
    <property type="entry name" value="Znf_FYVE_PHD"/>
</dbReference>
<keyword evidence="3" id="KW-0862">Zinc</keyword>
<proteinExistence type="predicted"/>
<keyword evidence="2 4" id="KW-0863">Zinc-finger</keyword>
<dbReference type="GO" id="GO:0016567">
    <property type="term" value="P:protein ubiquitination"/>
    <property type="evidence" value="ECO:0007669"/>
    <property type="project" value="TreeGrafter"/>
</dbReference>
<dbReference type="PROSITE" id="PS50178">
    <property type="entry name" value="ZF_FYVE"/>
    <property type="match status" value="1"/>
</dbReference>
<feature type="domain" description="FYVE-type" evidence="6">
    <location>
        <begin position="273"/>
        <end position="366"/>
    </location>
</feature>
<evidence type="ECO:0000313" key="8">
    <source>
        <dbReference type="Proteomes" id="UP001281003"/>
    </source>
</evidence>
<keyword evidence="8" id="KW-1185">Reference proteome</keyword>